<dbReference type="EMBL" id="SNVI01000002">
    <property type="protein sequence ID" value="TFE42025.1"/>
    <property type="molecule type" value="Genomic_DNA"/>
</dbReference>
<evidence type="ECO:0000256" key="5">
    <source>
        <dbReference type="SAM" id="MobiDB-lite"/>
    </source>
</evidence>
<sequence length="263" mass="27146">MATLESIRAQITKLEAQAAAVAAKQSSGILDKIRDLMEKHGLVIADIEAHSGKKRGRKPGVQATDAQRVVAAKYRDPKTGATWSGHGRAPAWIASAKDRTRFEVAAGSGAPTPKAKATAKAGNYVRGPQPALYRDPKSGATWSGRGRAPAWIANAKDRAKFLIAGAADSNIASVATEKAPAKKAGVKKAARKTTTKSASVEKKVARSAPLAKKVASKAPPAKKAPSKSVRSKGVVARKAETATTPSVAASNEANDSVSAPSGE</sequence>
<evidence type="ECO:0000256" key="4">
    <source>
        <dbReference type="ARBA" id="ARBA00023125"/>
    </source>
</evidence>
<evidence type="ECO:0000256" key="2">
    <source>
        <dbReference type="ARBA" id="ARBA00010610"/>
    </source>
</evidence>
<feature type="compositionally biased region" description="Basic residues" evidence="5">
    <location>
        <begin position="184"/>
        <end position="194"/>
    </location>
</feature>
<dbReference type="RefSeq" id="WP_134465301.1">
    <property type="nucleotide sequence ID" value="NZ_JBHMFL010000100.1"/>
</dbReference>
<feature type="compositionally biased region" description="Low complexity" evidence="5">
    <location>
        <begin position="207"/>
        <end position="228"/>
    </location>
</feature>
<evidence type="ECO:0000313" key="8">
    <source>
        <dbReference type="Proteomes" id="UP000297385"/>
    </source>
</evidence>
<evidence type="ECO:0000256" key="1">
    <source>
        <dbReference type="ARBA" id="ARBA00004453"/>
    </source>
</evidence>
<feature type="domain" description="DNA-binding protein H-NS-like C-terminal" evidence="6">
    <location>
        <begin position="123"/>
        <end position="163"/>
    </location>
</feature>
<evidence type="ECO:0000256" key="3">
    <source>
        <dbReference type="ARBA" id="ARBA00022490"/>
    </source>
</evidence>
<dbReference type="Proteomes" id="UP000297385">
    <property type="component" value="Unassembled WGS sequence"/>
</dbReference>
<dbReference type="SMART" id="SM00528">
    <property type="entry name" value="HNS"/>
    <property type="match status" value="2"/>
</dbReference>
<comment type="caution">
    <text evidence="7">The sequence shown here is derived from an EMBL/GenBank/DDBJ whole genome shotgun (WGS) entry which is preliminary data.</text>
</comment>
<comment type="subcellular location">
    <subcellularLocation>
        <location evidence="1">Cytoplasm</location>
        <location evidence="1">Nucleoid</location>
    </subcellularLocation>
</comment>
<protein>
    <recommendedName>
        <fullName evidence="6">DNA-binding protein H-NS-like C-terminal domain-containing protein</fullName>
    </recommendedName>
</protein>
<dbReference type="AlphaFoldDB" id="A0A4Y8MXB8"/>
<dbReference type="PANTHER" id="PTHR38097:SF2">
    <property type="entry name" value="DNA-BINDING PROTEIN STPA"/>
    <property type="match status" value="1"/>
</dbReference>
<organism evidence="7 8">
    <name type="scientific">Paraburkholderia dipogonis</name>
    <dbReference type="NCBI Taxonomy" id="1211383"/>
    <lineage>
        <taxon>Bacteria</taxon>
        <taxon>Pseudomonadati</taxon>
        <taxon>Pseudomonadota</taxon>
        <taxon>Betaproteobacteria</taxon>
        <taxon>Burkholderiales</taxon>
        <taxon>Burkholderiaceae</taxon>
        <taxon>Paraburkholderia</taxon>
    </lineage>
</organism>
<dbReference type="InterPro" id="IPR027444">
    <property type="entry name" value="H-NS_C_dom"/>
</dbReference>
<evidence type="ECO:0000259" key="6">
    <source>
        <dbReference type="SMART" id="SM00528"/>
    </source>
</evidence>
<dbReference type="SUPFAM" id="SSF81273">
    <property type="entry name" value="H-NS histone-like proteins"/>
    <property type="match status" value="2"/>
</dbReference>
<dbReference type="Pfam" id="PF00816">
    <property type="entry name" value="Histone_HNS"/>
    <property type="match status" value="2"/>
</dbReference>
<feature type="domain" description="DNA-binding protein H-NS-like C-terminal" evidence="6">
    <location>
        <begin position="64"/>
        <end position="104"/>
    </location>
</feature>
<dbReference type="GO" id="GO:0003677">
    <property type="term" value="F:DNA binding"/>
    <property type="evidence" value="ECO:0007669"/>
    <property type="project" value="UniProtKB-KW"/>
</dbReference>
<gene>
    <name evidence="7" type="ORF">E2553_36035</name>
</gene>
<dbReference type="Gene3D" id="4.10.430.30">
    <property type="match status" value="2"/>
</dbReference>
<comment type="similarity">
    <text evidence="2">Belongs to the histone-like protein H-NS family.</text>
</comment>
<evidence type="ECO:0000313" key="7">
    <source>
        <dbReference type="EMBL" id="TFE42025.1"/>
    </source>
</evidence>
<dbReference type="GeneID" id="97310841"/>
<keyword evidence="3" id="KW-0963">Cytoplasm</keyword>
<dbReference type="PANTHER" id="PTHR38097">
    <property type="match status" value="1"/>
</dbReference>
<feature type="region of interest" description="Disordered" evidence="5">
    <location>
        <begin position="176"/>
        <end position="263"/>
    </location>
</feature>
<reference evidence="7 8" key="1">
    <citation type="submission" date="2019-03" db="EMBL/GenBank/DDBJ databases">
        <title>Complete Genome Sequence of Paraburkholderia dipogonis ICMP 19430T, a Nitrogen-fixing Symbiont of the South African Invasive Legume Dipogon lignosus in New Zealand.</title>
        <authorList>
            <person name="De Meyer S.E."/>
        </authorList>
    </citation>
    <scope>NUCLEOTIDE SEQUENCE [LARGE SCALE GENOMIC DNA]</scope>
    <source>
        <strain evidence="7 8">ICMP 19430</strain>
    </source>
</reference>
<keyword evidence="4" id="KW-0238">DNA-binding</keyword>
<accession>A0A4Y8MXB8</accession>
<name>A0A4Y8MXB8_9BURK</name>
<feature type="compositionally biased region" description="Polar residues" evidence="5">
    <location>
        <begin position="241"/>
        <end position="263"/>
    </location>
</feature>
<dbReference type="GO" id="GO:0009295">
    <property type="term" value="C:nucleoid"/>
    <property type="evidence" value="ECO:0007669"/>
    <property type="project" value="UniProtKB-SubCell"/>
</dbReference>
<proteinExistence type="inferred from homology"/>